<proteinExistence type="inferred from homology"/>
<dbReference type="Proteomes" id="UP001152592">
    <property type="component" value="Unassembled WGS sequence"/>
</dbReference>
<reference evidence="3" key="1">
    <citation type="submission" date="2021-07" db="EMBL/GenBank/DDBJ databases">
        <authorList>
            <person name="Branca A.L. A."/>
        </authorList>
    </citation>
    <scope>NUCLEOTIDE SEQUENCE</scope>
</reference>
<comment type="caution">
    <text evidence="3">The sequence shown here is derived from an EMBL/GenBank/DDBJ whole genome shotgun (WGS) entry which is preliminary data.</text>
</comment>
<evidence type="ECO:0000313" key="4">
    <source>
        <dbReference type="Proteomes" id="UP001152592"/>
    </source>
</evidence>
<dbReference type="PANTHER" id="PTHR33099">
    <property type="entry name" value="FE2OG DIOXYGENASE DOMAIN-CONTAINING PROTEIN"/>
    <property type="match status" value="1"/>
</dbReference>
<keyword evidence="1" id="KW-0408">Iron</keyword>
<accession>A0A9W4NJQ5</accession>
<name>A0A9W4NJQ5_9EURO</name>
<sequence length="496" mass="55759">MQQAIDIAYERLGSTIAGDAKSASFVCGSVTSVQNDGQGDDQGLASPVKLYWCMGEENPTRHLILPLCHNTSSNNASENLRHLVHDCEPATFGKGQEDVFDPQYRKAGKLDPQKFTSSFHLSDFQILENVEQTLLPELFLDQNRQLKAELYKLNVYSGPSGLFKSHVDTPRSTDQIGSLVVCLPSPFRGGNLIVRHRGQEVDFDWSQHSETSIQWAAFYSDCEHEIKTITEGERITLTYNLYVTEANAVQRAGRLPTQLILNPKSLSSYDSLKDTLMKPEFLRMGGTLGIHCFHTYPHTSEGLKNLLPNALKGADLQVFSIFSHLGIKIEFRPIYWHPDDEYQPEGKVPGSDDYRAFLSSFPIGTSDLDLYWKFFLFSRRVKELTDLCSYAKKRHTKLKVPDSSHDSLIGPCTCPLIDCGASEELYSMTKILKGFRKCESLPGIIWMGKPGNEEKDFFYMAYGNEGSVGVCYSHAALIVDIPPFHVRQELSSARAW</sequence>
<dbReference type="EMBL" id="CAJVPD010000238">
    <property type="protein sequence ID" value="CAG8384378.1"/>
    <property type="molecule type" value="Genomic_DNA"/>
</dbReference>
<keyword evidence="1" id="KW-0560">Oxidoreductase</keyword>
<evidence type="ECO:0000259" key="2">
    <source>
        <dbReference type="PROSITE" id="PS51471"/>
    </source>
</evidence>
<dbReference type="InterPro" id="IPR005123">
    <property type="entry name" value="Oxoglu/Fe-dep_dioxygenase_dom"/>
</dbReference>
<comment type="similarity">
    <text evidence="1">Belongs to the iron/ascorbate-dependent oxidoreductase family.</text>
</comment>
<gene>
    <name evidence="3" type="ORF">PSALAMII_LOCUS6075</name>
</gene>
<dbReference type="GO" id="GO:0046872">
    <property type="term" value="F:metal ion binding"/>
    <property type="evidence" value="ECO:0007669"/>
    <property type="project" value="UniProtKB-KW"/>
</dbReference>
<dbReference type="PROSITE" id="PS51471">
    <property type="entry name" value="FE2OG_OXY"/>
    <property type="match status" value="1"/>
</dbReference>
<protein>
    <recommendedName>
        <fullName evidence="2">Fe2OG dioxygenase domain-containing protein</fullName>
    </recommendedName>
</protein>
<dbReference type="Gene3D" id="2.60.120.620">
    <property type="entry name" value="q2cbj1_9rhob like domain"/>
    <property type="match status" value="1"/>
</dbReference>
<dbReference type="GO" id="GO:0016491">
    <property type="term" value="F:oxidoreductase activity"/>
    <property type="evidence" value="ECO:0007669"/>
    <property type="project" value="UniProtKB-KW"/>
</dbReference>
<feature type="domain" description="Fe2OG dioxygenase" evidence="2">
    <location>
        <begin position="147"/>
        <end position="243"/>
    </location>
</feature>
<dbReference type="PANTHER" id="PTHR33099:SF14">
    <property type="entry name" value="PROLYL 4-HYDROXYLASE ALPHA SUBUNIT FE(2+) 2OG DIOXYGENASE DOMAIN-CONTAINING PROTEIN"/>
    <property type="match status" value="1"/>
</dbReference>
<keyword evidence="1" id="KW-0479">Metal-binding</keyword>
<dbReference type="OrthoDB" id="7827681at2759"/>
<evidence type="ECO:0000313" key="3">
    <source>
        <dbReference type="EMBL" id="CAG8384378.1"/>
    </source>
</evidence>
<evidence type="ECO:0000256" key="1">
    <source>
        <dbReference type="RuleBase" id="RU003682"/>
    </source>
</evidence>
<organism evidence="3 4">
    <name type="scientific">Penicillium salamii</name>
    <dbReference type="NCBI Taxonomy" id="1612424"/>
    <lineage>
        <taxon>Eukaryota</taxon>
        <taxon>Fungi</taxon>
        <taxon>Dikarya</taxon>
        <taxon>Ascomycota</taxon>
        <taxon>Pezizomycotina</taxon>
        <taxon>Eurotiomycetes</taxon>
        <taxon>Eurotiomycetidae</taxon>
        <taxon>Eurotiales</taxon>
        <taxon>Aspergillaceae</taxon>
        <taxon>Penicillium</taxon>
    </lineage>
</organism>
<dbReference type="AlphaFoldDB" id="A0A9W4NJQ5"/>